<dbReference type="CDD" id="cd00054">
    <property type="entry name" value="EGF_CA"/>
    <property type="match status" value="3"/>
</dbReference>
<feature type="disulfide bond" evidence="10">
    <location>
        <begin position="794"/>
        <end position="803"/>
    </location>
</feature>
<dbReference type="CDD" id="cd11304">
    <property type="entry name" value="Cadherin_repeat"/>
    <property type="match status" value="2"/>
</dbReference>
<dbReference type="EMBL" id="JACEEZ010003588">
    <property type="protein sequence ID" value="KAG0727263.1"/>
    <property type="molecule type" value="Genomic_DNA"/>
</dbReference>
<feature type="domain" description="EGF-like" evidence="13">
    <location>
        <begin position="1047"/>
        <end position="1083"/>
    </location>
</feature>
<dbReference type="GO" id="GO:0005886">
    <property type="term" value="C:plasma membrane"/>
    <property type="evidence" value="ECO:0007669"/>
    <property type="project" value="InterPro"/>
</dbReference>
<keyword evidence="5 9" id="KW-0106">Calcium</keyword>
<evidence type="ECO:0000256" key="9">
    <source>
        <dbReference type="PROSITE-ProRule" id="PRU00043"/>
    </source>
</evidence>
<dbReference type="SMART" id="SM00181">
    <property type="entry name" value="EGF"/>
    <property type="match status" value="3"/>
</dbReference>
<comment type="subcellular location">
    <subcellularLocation>
        <location evidence="1">Membrane</location>
    </subcellularLocation>
</comment>
<dbReference type="OrthoDB" id="6352190at2759"/>
<dbReference type="PROSITE" id="PS50026">
    <property type="entry name" value="EGF_3"/>
    <property type="match status" value="3"/>
</dbReference>
<dbReference type="CDD" id="cd00110">
    <property type="entry name" value="LamG"/>
    <property type="match status" value="2"/>
</dbReference>
<dbReference type="SUPFAM" id="SSF57184">
    <property type="entry name" value="Growth factor receptor domain"/>
    <property type="match status" value="1"/>
</dbReference>
<keyword evidence="6" id="KW-0472">Membrane</keyword>
<dbReference type="PROSITE" id="PS00022">
    <property type="entry name" value="EGF_1"/>
    <property type="match status" value="3"/>
</dbReference>
<evidence type="ECO:0000313" key="16">
    <source>
        <dbReference type="Proteomes" id="UP000770661"/>
    </source>
</evidence>
<feature type="domain" description="EGF-like" evidence="13">
    <location>
        <begin position="507"/>
        <end position="543"/>
    </location>
</feature>
<dbReference type="InterPro" id="IPR000742">
    <property type="entry name" value="EGF"/>
</dbReference>
<gene>
    <name evidence="15" type="primary">CadN_18</name>
    <name evidence="15" type="ORF">GWK47_035024</name>
</gene>
<dbReference type="SMART" id="SM00282">
    <property type="entry name" value="LamG"/>
    <property type="match status" value="2"/>
</dbReference>
<dbReference type="PROSITE" id="PS01186">
    <property type="entry name" value="EGF_2"/>
    <property type="match status" value="2"/>
</dbReference>
<dbReference type="PANTHER" id="PTHR15036">
    <property type="entry name" value="PIKACHURIN-LIKE PROTEIN"/>
    <property type="match status" value="1"/>
</dbReference>
<dbReference type="PANTHER" id="PTHR15036:SF85">
    <property type="entry name" value="SP2353, ISOFORM A"/>
    <property type="match status" value="1"/>
</dbReference>
<proteinExistence type="predicted"/>
<protein>
    <submittedName>
        <fullName evidence="15">Neural-cadherin</fullName>
    </submittedName>
</protein>
<feature type="compositionally biased region" description="Basic and acidic residues" evidence="11">
    <location>
        <begin position="29"/>
        <end position="39"/>
    </location>
</feature>
<evidence type="ECO:0000259" key="12">
    <source>
        <dbReference type="PROSITE" id="PS50025"/>
    </source>
</evidence>
<evidence type="ECO:0000256" key="3">
    <source>
        <dbReference type="ARBA" id="ARBA00022729"/>
    </source>
</evidence>
<dbReference type="GO" id="GO:0007163">
    <property type="term" value="P:establishment or maintenance of cell polarity"/>
    <property type="evidence" value="ECO:0007669"/>
    <property type="project" value="UniProtKB-ARBA"/>
</dbReference>
<dbReference type="InterPro" id="IPR000152">
    <property type="entry name" value="EGF-type_Asp/Asn_hydroxyl_site"/>
</dbReference>
<evidence type="ECO:0000256" key="10">
    <source>
        <dbReference type="PROSITE-ProRule" id="PRU00076"/>
    </source>
</evidence>
<keyword evidence="2 10" id="KW-0245">EGF-like domain</keyword>
<feature type="domain" description="EGF-like" evidence="13">
    <location>
        <begin position="766"/>
        <end position="804"/>
    </location>
</feature>
<feature type="disulfide bond" evidence="10">
    <location>
        <begin position="1073"/>
        <end position="1082"/>
    </location>
</feature>
<name>A0A8J5CNU9_CHIOP</name>
<dbReference type="PROSITE" id="PS00232">
    <property type="entry name" value="CADHERIN_1"/>
    <property type="match status" value="1"/>
</dbReference>
<feature type="domain" description="Cadherin" evidence="14">
    <location>
        <begin position="161"/>
        <end position="272"/>
    </location>
</feature>
<feature type="domain" description="Laminin G" evidence="12">
    <location>
        <begin position="546"/>
        <end position="777"/>
    </location>
</feature>
<organism evidence="15 16">
    <name type="scientific">Chionoecetes opilio</name>
    <name type="common">Atlantic snow crab</name>
    <name type="synonym">Cancer opilio</name>
    <dbReference type="NCBI Taxonomy" id="41210"/>
    <lineage>
        <taxon>Eukaryota</taxon>
        <taxon>Metazoa</taxon>
        <taxon>Ecdysozoa</taxon>
        <taxon>Arthropoda</taxon>
        <taxon>Crustacea</taxon>
        <taxon>Multicrustacea</taxon>
        <taxon>Malacostraca</taxon>
        <taxon>Eumalacostraca</taxon>
        <taxon>Eucarida</taxon>
        <taxon>Decapoda</taxon>
        <taxon>Pleocyemata</taxon>
        <taxon>Brachyura</taxon>
        <taxon>Eubrachyura</taxon>
        <taxon>Majoidea</taxon>
        <taxon>Majidae</taxon>
        <taxon>Chionoecetes</taxon>
    </lineage>
</organism>
<evidence type="ECO:0000256" key="11">
    <source>
        <dbReference type="SAM" id="MobiDB-lite"/>
    </source>
</evidence>
<dbReference type="SUPFAM" id="SSF49313">
    <property type="entry name" value="Cadherin-like"/>
    <property type="match status" value="2"/>
</dbReference>
<dbReference type="InterPro" id="IPR009030">
    <property type="entry name" value="Growth_fac_rcpt_cys_sf"/>
</dbReference>
<feature type="compositionally biased region" description="Gly residues" evidence="11">
    <location>
        <begin position="18"/>
        <end position="28"/>
    </location>
</feature>
<reference evidence="15" key="1">
    <citation type="submission" date="2020-07" db="EMBL/GenBank/DDBJ databases">
        <title>The High-quality genome of the commercially important snow crab, Chionoecetes opilio.</title>
        <authorList>
            <person name="Jeong J.-H."/>
            <person name="Ryu S."/>
        </authorList>
    </citation>
    <scope>NUCLEOTIDE SEQUENCE</scope>
    <source>
        <strain evidence="15">MADBK_172401_WGS</strain>
        <tissue evidence="15">Digestive gland</tissue>
    </source>
</reference>
<evidence type="ECO:0000256" key="4">
    <source>
        <dbReference type="ARBA" id="ARBA00022737"/>
    </source>
</evidence>
<dbReference type="GO" id="GO:0001736">
    <property type="term" value="P:establishment of planar polarity"/>
    <property type="evidence" value="ECO:0007669"/>
    <property type="project" value="UniProtKB-ARBA"/>
</dbReference>
<keyword evidence="4" id="KW-0677">Repeat</keyword>
<evidence type="ECO:0000256" key="2">
    <source>
        <dbReference type="ARBA" id="ARBA00022536"/>
    </source>
</evidence>
<sequence>MSGPCGGEGDLRSAPPGETGGGEVGGGESGDKSSSEGVRAWHEEARHVDTTWVSVQVLDVNDNTPVLTHAHAARTLAEDTPLGTHLASFPARDADAGGNSSVRYVVSPESDPKGRFGVDEAGAVVLAGALDRETARAHTVLVWAVDDGTPTRTATATLTVEENAEPQVVARVKLGDRDSWGKGHGPPFTLALDPRAPPHVAAVIKVSLDPRGDEGRGVGVVETRASLDREAGRVVLVPLVVGDAGRPHAHTTTVTLTVHVGDVNDNPMTPASKSVTALTLKAFQGRQLPVVVSDVVPLGRVYVRDPDDWDAAAKTYSWRGSEHPNFRLDTATGHLTMRPATGDGRYQLGFTVSDAAQGQFGVKADVTVEVRSLKPHDVSDATPLTLEATPYEVVREEGSGSVLSRLVGAARAWVTGGGVGVMVVSVEPLGREPPQRTRLSEAAGVTIVQVGVGVCREGRRPGCGGGCVLRAGLSSQFSVVDANTSAVAGPRLALHTTCGCGGLPAGHATPCTAGTCLNHGRCVHIATRARCVCPHHTHGPRCKVLARHFKGGHNQHGWAWAPPLPACAKMHLSLEVLTRARDATLLYSGPDRPPPTPAHHAARDVVALELRGGRPSLLVDLGGGPVSLGVDTTAPLSDNTWHRLDVLWTKQVVLLLVDLCSGGTMDPTPTPDVSHNHSTTALPQPPEPHTCRARGRLTAGGQFLDVSGPLQVGGLAHPPPPHVEYGWPRPLVHQPFSGCLRNLRVNGELVDLGHGLLDHHSAPGCPDANCASKGLSCGLHGKCGGSPGSLRCDCLAGWTGDSCTTPTQPTSFLPSSYVRLALSFTPLPHTASLQLRFRTRQQDGQLVVLSSQHSRDRLALQLVQGRLCLLLHQHPQPQRSLCLSRVRLTDGRWHVVTASRHGSSTLLAVDEGDGELYNASISLSGSEGATLLQEDRQVGLHIGGLPEYAGVSVIKIHGDYHDGCVDDVRVSGRVVPLPPAANSTPWGQASMFQGVREGCSAPPACANVTCRPPLICVDTWRSYHCGYDFLDVWGGQVLSGTRDTCEDEDECAWDPCLHGGTCLNKPSGFLCQCASGFSGRHCHLPGPADTSLRLSHTALVATVAWSLLILLVVCALLTPPTPPPCSATQGRASQGERRIHVWNVGTNASLSINVFHEALIECMVRAGQTVFGFCRKRWRQVPGWNEFVREAHSAARESFLEWRAGGGPRWGPLAERMRSTRASFKLCLRWCKSHEHQLRAQSLADKLASDDSFNFWRGVRSMKPGLHTLPLRVDHAVGEEGIASM</sequence>
<evidence type="ECO:0000256" key="6">
    <source>
        <dbReference type="ARBA" id="ARBA00023136"/>
    </source>
</evidence>
<evidence type="ECO:0000256" key="8">
    <source>
        <dbReference type="ARBA" id="ARBA00023180"/>
    </source>
</evidence>
<comment type="caution">
    <text evidence="15">The sequence shown here is derived from an EMBL/GenBank/DDBJ whole genome shotgun (WGS) entry which is preliminary data.</text>
</comment>
<keyword evidence="16" id="KW-1185">Reference proteome</keyword>
<feature type="disulfide bond" evidence="10">
    <location>
        <begin position="533"/>
        <end position="542"/>
    </location>
</feature>
<dbReference type="InterPro" id="IPR001791">
    <property type="entry name" value="Laminin_G"/>
</dbReference>
<evidence type="ECO:0000256" key="5">
    <source>
        <dbReference type="ARBA" id="ARBA00022837"/>
    </source>
</evidence>
<dbReference type="Gene3D" id="2.60.40.60">
    <property type="entry name" value="Cadherins"/>
    <property type="match status" value="2"/>
</dbReference>
<dbReference type="InterPro" id="IPR001881">
    <property type="entry name" value="EGF-like_Ca-bd_dom"/>
</dbReference>
<dbReference type="InterPro" id="IPR002126">
    <property type="entry name" value="Cadherin-like_dom"/>
</dbReference>
<dbReference type="Gene3D" id="2.60.120.200">
    <property type="match status" value="2"/>
</dbReference>
<dbReference type="InterPro" id="IPR015919">
    <property type="entry name" value="Cadherin-like_sf"/>
</dbReference>
<dbReference type="InterPro" id="IPR018097">
    <property type="entry name" value="EGF_Ca-bd_CS"/>
</dbReference>
<accession>A0A8J5CNU9</accession>
<dbReference type="InterPro" id="IPR050372">
    <property type="entry name" value="Neurexin-related_CASP"/>
</dbReference>
<dbReference type="SMART" id="SM00179">
    <property type="entry name" value="EGF_CA"/>
    <property type="match status" value="2"/>
</dbReference>
<feature type="domain" description="Laminin G" evidence="12">
    <location>
        <begin position="807"/>
        <end position="999"/>
    </location>
</feature>
<dbReference type="PROSITE" id="PS00010">
    <property type="entry name" value="ASX_HYDROXYL"/>
    <property type="match status" value="1"/>
</dbReference>
<dbReference type="GO" id="GO:0005509">
    <property type="term" value="F:calcium ion binding"/>
    <property type="evidence" value="ECO:0007669"/>
    <property type="project" value="UniProtKB-UniRule"/>
</dbReference>
<evidence type="ECO:0000259" key="13">
    <source>
        <dbReference type="PROSITE" id="PS50026"/>
    </source>
</evidence>
<dbReference type="InterPro" id="IPR020894">
    <property type="entry name" value="Cadherin_CS"/>
</dbReference>
<dbReference type="InterPro" id="IPR013320">
    <property type="entry name" value="ConA-like_dom_sf"/>
</dbReference>
<feature type="domain" description="Cadherin" evidence="14">
    <location>
        <begin position="75"/>
        <end position="160"/>
    </location>
</feature>
<feature type="region of interest" description="Disordered" evidence="11">
    <location>
        <begin position="1"/>
        <end position="39"/>
    </location>
</feature>
<dbReference type="PRINTS" id="PR00205">
    <property type="entry name" value="CADHERIN"/>
</dbReference>
<dbReference type="Pfam" id="PF00008">
    <property type="entry name" value="EGF"/>
    <property type="match status" value="1"/>
</dbReference>
<dbReference type="SMART" id="SM00112">
    <property type="entry name" value="CA"/>
    <property type="match status" value="2"/>
</dbReference>
<dbReference type="Pfam" id="PF00054">
    <property type="entry name" value="Laminin_G_1"/>
    <property type="match status" value="1"/>
</dbReference>
<dbReference type="Gene3D" id="2.10.25.10">
    <property type="entry name" value="Laminin"/>
    <property type="match status" value="2"/>
</dbReference>
<evidence type="ECO:0000313" key="15">
    <source>
        <dbReference type="EMBL" id="KAG0727263.1"/>
    </source>
</evidence>
<dbReference type="SUPFAM" id="SSF49899">
    <property type="entry name" value="Concanavalin A-like lectins/glucanases"/>
    <property type="match status" value="2"/>
</dbReference>
<keyword evidence="8" id="KW-0325">Glycoprotein</keyword>
<dbReference type="GO" id="GO:0048513">
    <property type="term" value="P:animal organ development"/>
    <property type="evidence" value="ECO:0007669"/>
    <property type="project" value="UniProtKB-ARBA"/>
</dbReference>
<dbReference type="GO" id="GO:0007156">
    <property type="term" value="P:homophilic cell adhesion via plasma membrane adhesion molecules"/>
    <property type="evidence" value="ECO:0007669"/>
    <property type="project" value="InterPro"/>
</dbReference>
<dbReference type="PROSITE" id="PS50268">
    <property type="entry name" value="CADHERIN_2"/>
    <property type="match status" value="2"/>
</dbReference>
<evidence type="ECO:0000259" key="14">
    <source>
        <dbReference type="PROSITE" id="PS50268"/>
    </source>
</evidence>
<dbReference type="FunFam" id="2.10.25.10:FF:000109">
    <property type="entry name" value="Notch homolog 4, [Drosophila]"/>
    <property type="match status" value="1"/>
</dbReference>
<comment type="caution">
    <text evidence="10">Lacks conserved residue(s) required for the propagation of feature annotation.</text>
</comment>
<dbReference type="PROSITE" id="PS50025">
    <property type="entry name" value="LAM_G_DOMAIN"/>
    <property type="match status" value="2"/>
</dbReference>
<keyword evidence="3" id="KW-0732">Signal</keyword>
<evidence type="ECO:0000256" key="7">
    <source>
        <dbReference type="ARBA" id="ARBA00023157"/>
    </source>
</evidence>
<dbReference type="Pfam" id="PF02210">
    <property type="entry name" value="Laminin_G_2"/>
    <property type="match status" value="1"/>
</dbReference>
<dbReference type="Pfam" id="PF00028">
    <property type="entry name" value="Cadherin"/>
    <property type="match status" value="1"/>
</dbReference>
<evidence type="ECO:0000256" key="1">
    <source>
        <dbReference type="ARBA" id="ARBA00004370"/>
    </source>
</evidence>
<dbReference type="PROSITE" id="PS01187">
    <property type="entry name" value="EGF_CA"/>
    <property type="match status" value="1"/>
</dbReference>
<keyword evidence="7 10" id="KW-1015">Disulfide bond</keyword>
<dbReference type="Proteomes" id="UP000770661">
    <property type="component" value="Unassembled WGS sequence"/>
</dbReference>